<dbReference type="EMBL" id="JACHHB010000009">
    <property type="protein sequence ID" value="MBB5174023.1"/>
    <property type="molecule type" value="Genomic_DNA"/>
</dbReference>
<evidence type="ECO:0000313" key="1">
    <source>
        <dbReference type="EMBL" id="MBB5174023.1"/>
    </source>
</evidence>
<dbReference type="Pfam" id="PF10750">
    <property type="entry name" value="DUF2536"/>
    <property type="match status" value="1"/>
</dbReference>
<dbReference type="AlphaFoldDB" id="A0A840QRS4"/>
<reference evidence="1 2" key="1">
    <citation type="submission" date="2020-08" db="EMBL/GenBank/DDBJ databases">
        <title>Genomic Encyclopedia of Type Strains, Phase IV (KMG-IV): sequencing the most valuable type-strain genomes for metagenomic binning, comparative biology and taxonomic classification.</title>
        <authorList>
            <person name="Goeker M."/>
        </authorList>
    </citation>
    <scope>NUCLEOTIDE SEQUENCE [LARGE SCALE GENOMIC DNA]</scope>
    <source>
        <strain evidence="1 2">DSM 24696</strain>
    </source>
</reference>
<dbReference type="Proteomes" id="UP000551878">
    <property type="component" value="Unassembled WGS sequence"/>
</dbReference>
<keyword evidence="2" id="KW-1185">Reference proteome</keyword>
<sequence>MIIHTDKLKDKVECFEAPSMNELEKQIEDKISDNEAIMLRVHHVSHHVAIDPQSGQRLYTAVVHFRGE</sequence>
<comment type="caution">
    <text evidence="1">The sequence shown here is derived from an EMBL/GenBank/DDBJ whole genome shotgun (WGS) entry which is preliminary data.</text>
</comment>
<name>A0A840QRS4_9BACI</name>
<accession>A0A840QRS4</accession>
<protein>
    <recommendedName>
        <fullName evidence="3">DUF2536 family protein</fullName>
    </recommendedName>
</protein>
<evidence type="ECO:0008006" key="3">
    <source>
        <dbReference type="Google" id="ProtNLM"/>
    </source>
</evidence>
<dbReference type="RefSeq" id="WP_184664451.1">
    <property type="nucleotide sequence ID" value="NZ_JACHHB010000009.1"/>
</dbReference>
<organism evidence="1 2">
    <name type="scientific">Texcoconibacillus texcoconensis</name>
    <dbReference type="NCBI Taxonomy" id="1095777"/>
    <lineage>
        <taxon>Bacteria</taxon>
        <taxon>Bacillati</taxon>
        <taxon>Bacillota</taxon>
        <taxon>Bacilli</taxon>
        <taxon>Bacillales</taxon>
        <taxon>Bacillaceae</taxon>
        <taxon>Texcoconibacillus</taxon>
    </lineage>
</organism>
<gene>
    <name evidence="1" type="ORF">HNQ41_002213</name>
</gene>
<evidence type="ECO:0000313" key="2">
    <source>
        <dbReference type="Proteomes" id="UP000551878"/>
    </source>
</evidence>
<dbReference type="InterPro" id="IPR019686">
    <property type="entry name" value="DUF2536"/>
</dbReference>
<proteinExistence type="predicted"/>